<proteinExistence type="inferred from homology"/>
<feature type="domain" description="RNA polymerase sigma-70 region 2" evidence="7">
    <location>
        <begin position="25"/>
        <end position="93"/>
    </location>
</feature>
<evidence type="ECO:0000313" key="10">
    <source>
        <dbReference type="Proteomes" id="UP001500994"/>
    </source>
</evidence>
<dbReference type="InterPro" id="IPR013324">
    <property type="entry name" value="RNA_pol_sigma_r3/r4-like"/>
</dbReference>
<evidence type="ECO:0000256" key="5">
    <source>
        <dbReference type="ARBA" id="ARBA00023163"/>
    </source>
</evidence>
<organism evidence="9 10">
    <name type="scientific">Streptomyces lunalinharesii</name>
    <dbReference type="NCBI Taxonomy" id="333384"/>
    <lineage>
        <taxon>Bacteria</taxon>
        <taxon>Bacillati</taxon>
        <taxon>Actinomycetota</taxon>
        <taxon>Actinomycetes</taxon>
        <taxon>Kitasatosporales</taxon>
        <taxon>Streptomycetaceae</taxon>
        <taxon>Streptomyces</taxon>
    </lineage>
</organism>
<dbReference type="InterPro" id="IPR036388">
    <property type="entry name" value="WH-like_DNA-bd_sf"/>
</dbReference>
<dbReference type="EMBL" id="BAAARK010000025">
    <property type="protein sequence ID" value="GAA2680026.1"/>
    <property type="molecule type" value="Genomic_DNA"/>
</dbReference>
<dbReference type="Pfam" id="PF04545">
    <property type="entry name" value="Sigma70_r4"/>
    <property type="match status" value="1"/>
</dbReference>
<dbReference type="SUPFAM" id="SSF88659">
    <property type="entry name" value="Sigma3 and sigma4 domains of RNA polymerase sigma factors"/>
    <property type="match status" value="1"/>
</dbReference>
<keyword evidence="5 6" id="KW-0804">Transcription</keyword>
<dbReference type="PANTHER" id="PTHR43133">
    <property type="entry name" value="RNA POLYMERASE ECF-TYPE SIGMA FACTO"/>
    <property type="match status" value="1"/>
</dbReference>
<gene>
    <name evidence="9" type="ORF">GCM10009864_60470</name>
</gene>
<evidence type="ECO:0000256" key="6">
    <source>
        <dbReference type="RuleBase" id="RU000716"/>
    </source>
</evidence>
<dbReference type="PROSITE" id="PS01063">
    <property type="entry name" value="SIGMA70_ECF"/>
    <property type="match status" value="1"/>
</dbReference>
<evidence type="ECO:0000259" key="8">
    <source>
        <dbReference type="Pfam" id="PF04545"/>
    </source>
</evidence>
<evidence type="ECO:0000313" key="9">
    <source>
        <dbReference type="EMBL" id="GAA2680026.1"/>
    </source>
</evidence>
<feature type="domain" description="RNA polymerase sigma-70 region 4" evidence="8">
    <location>
        <begin position="126"/>
        <end position="174"/>
    </location>
</feature>
<dbReference type="PANTHER" id="PTHR43133:SF52">
    <property type="entry name" value="ECF RNA POLYMERASE SIGMA FACTOR SIGL"/>
    <property type="match status" value="1"/>
</dbReference>
<keyword evidence="2 6" id="KW-0805">Transcription regulation</keyword>
<dbReference type="Gene3D" id="1.10.1740.10">
    <property type="match status" value="1"/>
</dbReference>
<accession>A0ABN3SLS4</accession>
<dbReference type="InterPro" id="IPR007627">
    <property type="entry name" value="RNA_pol_sigma70_r2"/>
</dbReference>
<sequence>MQAPTKSCKKSTELVTLDDETLAELIRLHGSYLRGALMKITKGDRARAEDILQETMVRAWQHPEAIASGPEHARPWLFTVARRIAIDHFRMQAARPQTTTDEIPEQRRNGADPYDGVLLAHDMQVALKELQPQQREILVELHMKGRSMAQAAEALGIPVGTVKSRNFYAVRAFRQVLEACGMAYAA</sequence>
<dbReference type="InterPro" id="IPR000838">
    <property type="entry name" value="RNA_pol_sigma70_ECF_CS"/>
</dbReference>
<evidence type="ECO:0000256" key="1">
    <source>
        <dbReference type="ARBA" id="ARBA00010641"/>
    </source>
</evidence>
<evidence type="ECO:0000256" key="2">
    <source>
        <dbReference type="ARBA" id="ARBA00023015"/>
    </source>
</evidence>
<keyword evidence="10" id="KW-1185">Reference proteome</keyword>
<dbReference type="Proteomes" id="UP001500994">
    <property type="component" value="Unassembled WGS sequence"/>
</dbReference>
<evidence type="ECO:0000256" key="3">
    <source>
        <dbReference type="ARBA" id="ARBA00023082"/>
    </source>
</evidence>
<name>A0ABN3SLS4_9ACTN</name>
<dbReference type="Gene3D" id="1.10.10.10">
    <property type="entry name" value="Winged helix-like DNA-binding domain superfamily/Winged helix DNA-binding domain"/>
    <property type="match status" value="1"/>
</dbReference>
<evidence type="ECO:0000259" key="7">
    <source>
        <dbReference type="Pfam" id="PF04542"/>
    </source>
</evidence>
<protein>
    <recommendedName>
        <fullName evidence="6">RNA polymerase sigma factor</fullName>
    </recommendedName>
</protein>
<dbReference type="Pfam" id="PF04542">
    <property type="entry name" value="Sigma70_r2"/>
    <property type="match status" value="1"/>
</dbReference>
<dbReference type="InterPro" id="IPR007630">
    <property type="entry name" value="RNA_pol_sigma70_r4"/>
</dbReference>
<keyword evidence="4 6" id="KW-0238">DNA-binding</keyword>
<comment type="similarity">
    <text evidence="1 6">Belongs to the sigma-70 factor family. ECF subfamily.</text>
</comment>
<keyword evidence="3 6" id="KW-0731">Sigma factor</keyword>
<comment type="caution">
    <text evidence="9">The sequence shown here is derived from an EMBL/GenBank/DDBJ whole genome shotgun (WGS) entry which is preliminary data.</text>
</comment>
<dbReference type="InterPro" id="IPR039425">
    <property type="entry name" value="RNA_pol_sigma-70-like"/>
</dbReference>
<evidence type="ECO:0000256" key="4">
    <source>
        <dbReference type="ARBA" id="ARBA00023125"/>
    </source>
</evidence>
<reference evidence="9 10" key="1">
    <citation type="journal article" date="2019" name="Int. J. Syst. Evol. Microbiol.">
        <title>The Global Catalogue of Microorganisms (GCM) 10K type strain sequencing project: providing services to taxonomists for standard genome sequencing and annotation.</title>
        <authorList>
            <consortium name="The Broad Institute Genomics Platform"/>
            <consortium name="The Broad Institute Genome Sequencing Center for Infectious Disease"/>
            <person name="Wu L."/>
            <person name="Ma J."/>
        </authorList>
    </citation>
    <scope>NUCLEOTIDE SEQUENCE [LARGE SCALE GENOMIC DNA]</scope>
    <source>
        <strain evidence="9 10">JCM 16374</strain>
    </source>
</reference>
<dbReference type="NCBIfam" id="TIGR02937">
    <property type="entry name" value="sigma70-ECF"/>
    <property type="match status" value="1"/>
</dbReference>
<dbReference type="SUPFAM" id="SSF88946">
    <property type="entry name" value="Sigma2 domain of RNA polymerase sigma factors"/>
    <property type="match status" value="1"/>
</dbReference>
<dbReference type="InterPro" id="IPR013325">
    <property type="entry name" value="RNA_pol_sigma_r2"/>
</dbReference>
<dbReference type="InterPro" id="IPR014284">
    <property type="entry name" value="RNA_pol_sigma-70_dom"/>
</dbReference>